<dbReference type="EMBL" id="KU686193">
    <property type="protein sequence ID" value="AOV57721.1"/>
    <property type="molecule type" value="Genomic_DNA"/>
</dbReference>
<evidence type="ECO:0000313" key="4">
    <source>
        <dbReference type="EMBL" id="AOV57971.1"/>
    </source>
</evidence>
<keyword evidence="7" id="KW-1185">Reference proteome</keyword>
<proteinExistence type="predicted"/>
<evidence type="ECO:0008006" key="10">
    <source>
        <dbReference type="Google" id="ProtNLM"/>
    </source>
</evidence>
<protein>
    <recommendedName>
        <fullName evidence="10">PhDYefM tox-ant domain protein</fullName>
    </recommendedName>
</protein>
<dbReference type="GeneID" id="15009541"/>
<evidence type="ECO:0000313" key="3">
    <source>
        <dbReference type="EMBL" id="AOV57721.1"/>
    </source>
</evidence>
<dbReference type="EMBL" id="KU686196">
    <property type="protein sequence ID" value="AOV58471.1"/>
    <property type="molecule type" value="Genomic_DNA"/>
</dbReference>
<dbReference type="Proteomes" id="UP000203521">
    <property type="component" value="Segment"/>
</dbReference>
<dbReference type="Proteomes" id="UP000241494">
    <property type="component" value="Segment"/>
</dbReference>
<evidence type="ECO:0000313" key="5">
    <source>
        <dbReference type="EMBL" id="AOV58221.1"/>
    </source>
</evidence>
<dbReference type="KEGG" id="vg:15009541"/>
<reference evidence="1 7" key="1">
    <citation type="submission" date="2010-11" db="EMBL/GenBank/DDBJ databases">
        <title>The Genome Sequence of Synechococcus phage S-CAM1 0208SB26.</title>
        <authorList>
            <consortium name="The Broad Institute Genome Sequencing Platform"/>
            <person name="Henn M.R."/>
            <person name="Martiny J."/>
            <person name="Weihe C."/>
            <person name="Levin J."/>
            <person name="Malboeuf C."/>
            <person name="Casali M."/>
            <person name="Russ C."/>
            <person name="Lennon N."/>
            <person name="Chapman S.B."/>
            <person name="Erlich R."/>
            <person name="Young S.K."/>
            <person name="Yandava C."/>
            <person name="Zeng Q."/>
            <person name="Alvarado L."/>
            <person name="Anderson S."/>
            <person name="Berlin A."/>
            <person name="Chen Z."/>
            <person name="Freedman E."/>
            <person name="Gellesch M."/>
            <person name="Goldberg J."/>
            <person name="Green L."/>
            <person name="Griggs A."/>
            <person name="Gujja S."/>
            <person name="Heilman E.R."/>
            <person name="Heiman D."/>
            <person name="Hollinger A."/>
            <person name="Howarth C."/>
            <person name="Larson L."/>
            <person name="Mehta T."/>
            <person name="Pearson M."/>
            <person name="Roberts A."/>
            <person name="Ryan E."/>
            <person name="Saif S."/>
            <person name="Shea T."/>
            <person name="Shenoy N."/>
            <person name="Sisk P."/>
            <person name="Stolte C."/>
            <person name="Sykes S."/>
            <person name="White J."/>
            <person name="Haas B."/>
            <person name="Nusbaum C."/>
            <person name="Birren B."/>
        </authorList>
    </citation>
    <scope>NUCLEOTIDE SEQUENCE [LARGE SCALE GENOMIC DNA]</scope>
    <source>
        <strain evidence="1 7">S-CAM1</strain>
    </source>
</reference>
<dbReference type="Proteomes" id="UP000241265">
    <property type="component" value="Genome"/>
</dbReference>
<dbReference type="EMBL" id="KU686195">
    <property type="protein sequence ID" value="AOV58221.1"/>
    <property type="molecule type" value="Genomic_DNA"/>
</dbReference>
<gene>
    <name evidence="4" type="ORF">C030809_219</name>
    <name evidence="6" type="ORF">C290910_219</name>
    <name evidence="3" type="ORF">N170310_219</name>
    <name evidence="2" type="ORF">N330309_219</name>
    <name evidence="5" type="ORF">S170810_219</name>
    <name evidence="1" type="ORF">SXBG_00122</name>
</gene>
<evidence type="ECO:0000313" key="1">
    <source>
        <dbReference type="EMBL" id="AGH26858.1"/>
    </source>
</evidence>
<dbReference type="Proteomes" id="UP000240287">
    <property type="component" value="Genome"/>
</dbReference>
<evidence type="ECO:0000313" key="8">
    <source>
        <dbReference type="Proteomes" id="UP000240287"/>
    </source>
</evidence>
<dbReference type="RefSeq" id="YP_007673036.1">
    <property type="nucleotide sequence ID" value="NC_020837.1"/>
</dbReference>
<accession>M4QF65</accession>
<evidence type="ECO:0000313" key="6">
    <source>
        <dbReference type="EMBL" id="AOV58471.1"/>
    </source>
</evidence>
<dbReference type="EMBL" id="KU686192">
    <property type="protein sequence ID" value="AOV57471.1"/>
    <property type="molecule type" value="Genomic_DNA"/>
</dbReference>
<reference evidence="8 9" key="2">
    <citation type="journal article" date="2016" name="Virology">
        <title>The genomic content and context of auxiliary metabolic genes in marine cyanomyoviruses.</title>
        <authorList>
            <person name="Crummett L.T."/>
            <person name="Puxty R.J."/>
            <person name="Weihe C."/>
            <person name="Marston M.F."/>
            <person name="Martiny J.B."/>
        </authorList>
    </citation>
    <scope>NUCLEOTIDE SEQUENCE [LARGE SCALE GENOMIC DNA]</scope>
    <source>
        <strain evidence="2">0309SB33</strain>
        <strain evidence="3">0310NB17</strain>
        <strain evidence="4">0809CC03</strain>
        <strain evidence="5">0810SB17</strain>
        <strain evidence="6">0910CC29</strain>
    </source>
</reference>
<sequence length="74" mass="8460">MKQVEEMREVSEEEFQANFDAYMDLIENQGEHFLVRRSDGSAVIAAPITEEIEPLLDIMPELPYDDDVPGDPSF</sequence>
<name>M4QF65_9CAUD</name>
<evidence type="ECO:0000313" key="9">
    <source>
        <dbReference type="Proteomes" id="UP000241265"/>
    </source>
</evidence>
<dbReference type="EMBL" id="KU686194">
    <property type="protein sequence ID" value="AOV57971.1"/>
    <property type="molecule type" value="Genomic_DNA"/>
</dbReference>
<evidence type="ECO:0000313" key="7">
    <source>
        <dbReference type="Proteomes" id="UP000203521"/>
    </source>
</evidence>
<dbReference type="OrthoDB" id="23367at10239"/>
<dbReference type="Proteomes" id="UP000241610">
    <property type="component" value="Segment"/>
</dbReference>
<organism evidence="1 7">
    <name type="scientific">Synechococcus phage S-CAM1</name>
    <dbReference type="NCBI Taxonomy" id="754037"/>
    <lineage>
        <taxon>Viruses</taxon>
        <taxon>Duplodnaviria</taxon>
        <taxon>Heunggongvirae</taxon>
        <taxon>Uroviricota</taxon>
        <taxon>Caudoviricetes</taxon>
        <taxon>Pantevenvirales</taxon>
        <taxon>Kyanoviridae</taxon>
        <taxon>Anaposvirus</taxon>
        <taxon>Anaposvirus socalone</taxon>
    </lineage>
</organism>
<evidence type="ECO:0000313" key="2">
    <source>
        <dbReference type="EMBL" id="AOV57471.1"/>
    </source>
</evidence>
<dbReference type="EMBL" id="HQ634177">
    <property type="protein sequence ID" value="AGH26858.1"/>
    <property type="molecule type" value="Genomic_DNA"/>
</dbReference>
<dbReference type="Proteomes" id="UP000241591">
    <property type="component" value="Segment"/>
</dbReference>